<keyword evidence="1" id="KW-0175">Coiled coil</keyword>
<feature type="chain" id="PRO_5008571258" evidence="2">
    <location>
        <begin position="21"/>
        <end position="174"/>
    </location>
</feature>
<gene>
    <name evidence="3" type="ORF">SVA_3513</name>
</gene>
<dbReference type="AlphaFoldDB" id="A0A1B4V932"/>
<dbReference type="KEGG" id="sva:SVA_3513"/>
<protein>
    <submittedName>
        <fullName evidence="3">Membrane protein</fullName>
    </submittedName>
</protein>
<dbReference type="EMBL" id="AP014936">
    <property type="protein sequence ID" value="BAU50049.1"/>
    <property type="molecule type" value="Genomic_DNA"/>
</dbReference>
<accession>A0A1B4V932</accession>
<dbReference type="PROSITE" id="PS51257">
    <property type="entry name" value="PROKAR_LIPOPROTEIN"/>
    <property type="match status" value="1"/>
</dbReference>
<name>A0A1B4V932_9GAMM</name>
<evidence type="ECO:0000313" key="3">
    <source>
        <dbReference type="EMBL" id="BAU50049.1"/>
    </source>
</evidence>
<organism evidence="3 4">
    <name type="scientific">Sulfurifustis variabilis</name>
    <dbReference type="NCBI Taxonomy" id="1675686"/>
    <lineage>
        <taxon>Bacteria</taxon>
        <taxon>Pseudomonadati</taxon>
        <taxon>Pseudomonadota</taxon>
        <taxon>Gammaproteobacteria</taxon>
        <taxon>Acidiferrobacterales</taxon>
        <taxon>Acidiferrobacteraceae</taxon>
        <taxon>Sulfurifustis</taxon>
    </lineage>
</organism>
<keyword evidence="4" id="KW-1185">Reference proteome</keyword>
<keyword evidence="2" id="KW-0732">Signal</keyword>
<feature type="signal peptide" evidence="2">
    <location>
        <begin position="1"/>
        <end position="20"/>
    </location>
</feature>
<sequence>MRAAFLAVLAALAAGGCAHTTTPDASALPETERRLAAAREEAAAREARELLALERELTPLERAWGIKLLGIRLTAGGYALDFRYKVLDPRKAAPLVQRRFSPVPYVIVERTGAKLGVPFTEKAGSLRSSVTTAEQIRRGRNYTALFANPGKHARAGDRVTVAFGGFRAERLIVQ</sequence>
<evidence type="ECO:0000256" key="2">
    <source>
        <dbReference type="SAM" id="SignalP"/>
    </source>
</evidence>
<dbReference type="Proteomes" id="UP000218899">
    <property type="component" value="Chromosome"/>
</dbReference>
<evidence type="ECO:0000313" key="4">
    <source>
        <dbReference type="Proteomes" id="UP000218899"/>
    </source>
</evidence>
<reference evidence="3 4" key="1">
    <citation type="submission" date="2015-08" db="EMBL/GenBank/DDBJ databases">
        <title>Complete genome sequence of Sulfurifustis variabilis.</title>
        <authorList>
            <person name="Miura A."/>
            <person name="Kojima H."/>
            <person name="Fukui M."/>
        </authorList>
    </citation>
    <scope>NUCLEOTIDE SEQUENCE [LARGE SCALE GENOMIC DNA]</scope>
    <source>
        <strain evidence="4">skN76</strain>
    </source>
</reference>
<proteinExistence type="predicted"/>
<feature type="coiled-coil region" evidence="1">
    <location>
        <begin position="28"/>
        <end position="56"/>
    </location>
</feature>
<evidence type="ECO:0000256" key="1">
    <source>
        <dbReference type="SAM" id="Coils"/>
    </source>
</evidence>